<name>A0AAW2W1B9_SESRA</name>
<accession>A0AAW2W1B9</accession>
<organism evidence="2">
    <name type="scientific">Sesamum radiatum</name>
    <name type="common">Black benniseed</name>
    <dbReference type="NCBI Taxonomy" id="300843"/>
    <lineage>
        <taxon>Eukaryota</taxon>
        <taxon>Viridiplantae</taxon>
        <taxon>Streptophyta</taxon>
        <taxon>Embryophyta</taxon>
        <taxon>Tracheophyta</taxon>
        <taxon>Spermatophyta</taxon>
        <taxon>Magnoliopsida</taxon>
        <taxon>eudicotyledons</taxon>
        <taxon>Gunneridae</taxon>
        <taxon>Pentapetalae</taxon>
        <taxon>asterids</taxon>
        <taxon>lamiids</taxon>
        <taxon>Lamiales</taxon>
        <taxon>Pedaliaceae</taxon>
        <taxon>Sesamum</taxon>
    </lineage>
</organism>
<evidence type="ECO:0000313" key="2">
    <source>
        <dbReference type="EMBL" id="KAL0435029.1"/>
    </source>
</evidence>
<reference evidence="2" key="2">
    <citation type="journal article" date="2024" name="Plant">
        <title>Genomic evolution and insights into agronomic trait innovations of Sesamum species.</title>
        <authorList>
            <person name="Miao H."/>
            <person name="Wang L."/>
            <person name="Qu L."/>
            <person name="Liu H."/>
            <person name="Sun Y."/>
            <person name="Le M."/>
            <person name="Wang Q."/>
            <person name="Wei S."/>
            <person name="Zheng Y."/>
            <person name="Lin W."/>
            <person name="Duan Y."/>
            <person name="Cao H."/>
            <person name="Xiong S."/>
            <person name="Wang X."/>
            <person name="Wei L."/>
            <person name="Li C."/>
            <person name="Ma Q."/>
            <person name="Ju M."/>
            <person name="Zhao R."/>
            <person name="Li G."/>
            <person name="Mu C."/>
            <person name="Tian Q."/>
            <person name="Mei H."/>
            <person name="Zhang T."/>
            <person name="Gao T."/>
            <person name="Zhang H."/>
        </authorList>
    </citation>
    <scope>NUCLEOTIDE SEQUENCE</scope>
    <source>
        <strain evidence="2">G02</strain>
    </source>
</reference>
<dbReference type="AlphaFoldDB" id="A0AAW2W1B9"/>
<feature type="compositionally biased region" description="Polar residues" evidence="1">
    <location>
        <begin position="123"/>
        <end position="139"/>
    </location>
</feature>
<gene>
    <name evidence="2" type="ORF">Sradi_0210800</name>
</gene>
<dbReference type="EMBL" id="JACGWJ010000002">
    <property type="protein sequence ID" value="KAL0435029.1"/>
    <property type="molecule type" value="Genomic_DNA"/>
</dbReference>
<feature type="region of interest" description="Disordered" evidence="1">
    <location>
        <begin position="123"/>
        <end position="161"/>
    </location>
</feature>
<reference evidence="2" key="1">
    <citation type="submission" date="2020-06" db="EMBL/GenBank/DDBJ databases">
        <authorList>
            <person name="Li T."/>
            <person name="Hu X."/>
            <person name="Zhang T."/>
            <person name="Song X."/>
            <person name="Zhang H."/>
            <person name="Dai N."/>
            <person name="Sheng W."/>
            <person name="Hou X."/>
            <person name="Wei L."/>
        </authorList>
    </citation>
    <scope>NUCLEOTIDE SEQUENCE</scope>
    <source>
        <strain evidence="2">G02</strain>
        <tissue evidence="2">Leaf</tissue>
    </source>
</reference>
<evidence type="ECO:0000256" key="1">
    <source>
        <dbReference type="SAM" id="MobiDB-lite"/>
    </source>
</evidence>
<sequence length="304" mass="34345">MSPEDGLERTNGTFRLCTPYRRINEFPLASIHLEGRAELLFQGLVEKGLPTWQLFVEEVYERFGGLDPGAILGEFNTLLRSAIKGPLISLRPTRLHQVVALAKNQENTINAILQLANPTAKSWNSNPKHFTSPRLTHNLTIPKTHRPPPKPFTKKTSPQTPIRRVLSKAEMRARRSKNLCYNCSKIFRPRHKCKQQFMYCLLTEEEAALEGISEEKPTLEASEEDMAISVNALNGNTDFNTFKVKEKVYGHDIQILIDGGSIHYFLDEATTSILGCALEQTTPMVVSVVDGRQMVSQWHCPIFT</sequence>
<proteinExistence type="predicted"/>
<comment type="caution">
    <text evidence="2">The sequence shown here is derived from an EMBL/GenBank/DDBJ whole genome shotgun (WGS) entry which is preliminary data.</text>
</comment>
<protein>
    <submittedName>
        <fullName evidence="2">Uncharacterized protein</fullName>
    </submittedName>
</protein>